<accession>A0A8S5PI85</accession>
<protein>
    <submittedName>
        <fullName evidence="1">Uncharacterized protein</fullName>
    </submittedName>
</protein>
<organism evidence="1">
    <name type="scientific">Siphoviridae sp. ctL0q1</name>
    <dbReference type="NCBI Taxonomy" id="2825449"/>
    <lineage>
        <taxon>Viruses</taxon>
        <taxon>Duplodnaviria</taxon>
        <taxon>Heunggongvirae</taxon>
        <taxon>Uroviricota</taxon>
        <taxon>Caudoviricetes</taxon>
    </lineage>
</organism>
<sequence length="31" mass="3531">MSCGHLFSMIQHLDPRTDNAASVQTLFIKIR</sequence>
<dbReference type="EMBL" id="BK015443">
    <property type="protein sequence ID" value="DAE06927.1"/>
    <property type="molecule type" value="Genomic_DNA"/>
</dbReference>
<evidence type="ECO:0000313" key="1">
    <source>
        <dbReference type="EMBL" id="DAE06927.1"/>
    </source>
</evidence>
<reference evidence="1" key="1">
    <citation type="journal article" date="2021" name="Proc. Natl. Acad. Sci. U.S.A.">
        <title>A Catalog of Tens of Thousands of Viruses from Human Metagenomes Reveals Hidden Associations with Chronic Diseases.</title>
        <authorList>
            <person name="Tisza M.J."/>
            <person name="Buck C.B."/>
        </authorList>
    </citation>
    <scope>NUCLEOTIDE SEQUENCE</scope>
    <source>
        <strain evidence="1">CtL0q1</strain>
    </source>
</reference>
<proteinExistence type="predicted"/>
<name>A0A8S5PI85_9CAUD</name>